<name>A0A0E9X365_ANGAN</name>
<organism evidence="1">
    <name type="scientific">Anguilla anguilla</name>
    <name type="common">European freshwater eel</name>
    <name type="synonym">Muraena anguilla</name>
    <dbReference type="NCBI Taxonomy" id="7936"/>
    <lineage>
        <taxon>Eukaryota</taxon>
        <taxon>Metazoa</taxon>
        <taxon>Chordata</taxon>
        <taxon>Craniata</taxon>
        <taxon>Vertebrata</taxon>
        <taxon>Euteleostomi</taxon>
        <taxon>Actinopterygii</taxon>
        <taxon>Neopterygii</taxon>
        <taxon>Teleostei</taxon>
        <taxon>Anguilliformes</taxon>
        <taxon>Anguillidae</taxon>
        <taxon>Anguilla</taxon>
    </lineage>
</organism>
<proteinExistence type="predicted"/>
<dbReference type="AlphaFoldDB" id="A0A0E9X365"/>
<reference evidence="1" key="1">
    <citation type="submission" date="2014-11" db="EMBL/GenBank/DDBJ databases">
        <authorList>
            <person name="Amaro Gonzalez C."/>
        </authorList>
    </citation>
    <scope>NUCLEOTIDE SEQUENCE</scope>
</reference>
<protein>
    <submittedName>
        <fullName evidence="1">Uncharacterized protein</fullName>
    </submittedName>
</protein>
<dbReference type="EMBL" id="GBXM01012272">
    <property type="protein sequence ID" value="JAH96305.1"/>
    <property type="molecule type" value="Transcribed_RNA"/>
</dbReference>
<reference evidence="1" key="2">
    <citation type="journal article" date="2015" name="Fish Shellfish Immunol.">
        <title>Early steps in the European eel (Anguilla anguilla)-Vibrio vulnificus interaction in the gills: Role of the RtxA13 toxin.</title>
        <authorList>
            <person name="Callol A."/>
            <person name="Pajuelo D."/>
            <person name="Ebbesson L."/>
            <person name="Teles M."/>
            <person name="MacKenzie S."/>
            <person name="Amaro C."/>
        </authorList>
    </citation>
    <scope>NUCLEOTIDE SEQUENCE</scope>
</reference>
<accession>A0A0E9X365</accession>
<sequence>MQHNVSSNMRLKCFKRQNNRLYIKTSATTITSTEYNLASTKIYENNIAVVPNPGPGGSQGLLIFILIFNSITRSDPRTMRGEY</sequence>
<evidence type="ECO:0000313" key="1">
    <source>
        <dbReference type="EMBL" id="JAH96305.1"/>
    </source>
</evidence>